<dbReference type="Pfam" id="PF12796">
    <property type="entry name" value="Ank_2"/>
    <property type="match status" value="1"/>
</dbReference>
<organism evidence="1 2">
    <name type="scientific">Phytophthora cactorum</name>
    <dbReference type="NCBI Taxonomy" id="29920"/>
    <lineage>
        <taxon>Eukaryota</taxon>
        <taxon>Sar</taxon>
        <taxon>Stramenopiles</taxon>
        <taxon>Oomycota</taxon>
        <taxon>Peronosporomycetes</taxon>
        <taxon>Peronosporales</taxon>
        <taxon>Peronosporaceae</taxon>
        <taxon>Phytophthora</taxon>
    </lineage>
</organism>
<sequence length="175" mass="18762">MSKIFVVKSDECMQGRALVCSAMSSGPDMLEFLSENSSQDSIEQAILEAASAPRFGAVKTMMQRCDQDSLPSICVRAVMRGLVELVKLLIDKVNVQTVDTLLRIAATQGNAEVVKLLLDASTSSMISSAIDFAETSGHAEAVNLLRKRVGVTETMTQDGVTSVAPPTPSKRARLK</sequence>
<protein>
    <recommendedName>
        <fullName evidence="3">Ankyrin repeat-containing domain</fullName>
    </recommendedName>
</protein>
<dbReference type="InterPro" id="IPR052050">
    <property type="entry name" value="SecEffector_AnkRepeat"/>
</dbReference>
<dbReference type="EMBL" id="JAENGZ010000200">
    <property type="protein sequence ID" value="KAG6965580.1"/>
    <property type="molecule type" value="Genomic_DNA"/>
</dbReference>
<evidence type="ECO:0008006" key="3">
    <source>
        <dbReference type="Google" id="ProtNLM"/>
    </source>
</evidence>
<dbReference type="InterPro" id="IPR002110">
    <property type="entry name" value="Ankyrin_rpt"/>
</dbReference>
<name>A0A8T1UQL5_9STRA</name>
<gene>
    <name evidence="1" type="ORF">JG687_00005354</name>
</gene>
<accession>A0A8T1UQL5</accession>
<evidence type="ECO:0000313" key="1">
    <source>
        <dbReference type="EMBL" id="KAG6965580.1"/>
    </source>
</evidence>
<comment type="caution">
    <text evidence="1">The sequence shown here is derived from an EMBL/GenBank/DDBJ whole genome shotgun (WGS) entry which is preliminary data.</text>
</comment>
<dbReference type="Proteomes" id="UP000688947">
    <property type="component" value="Unassembled WGS sequence"/>
</dbReference>
<dbReference type="AlphaFoldDB" id="A0A8T1UQL5"/>
<proteinExistence type="predicted"/>
<dbReference type="OrthoDB" id="104812at2759"/>
<reference evidence="1" key="1">
    <citation type="submission" date="2021-01" db="EMBL/GenBank/DDBJ databases">
        <title>Phytophthora aleatoria, a newly-described species from Pinus radiata is distinct from Phytophthora cactorum isolates based on comparative genomics.</title>
        <authorList>
            <person name="Mcdougal R."/>
            <person name="Panda P."/>
            <person name="Williams N."/>
            <person name="Studholme D.J."/>
        </authorList>
    </citation>
    <scope>NUCLEOTIDE SEQUENCE</scope>
    <source>
        <strain evidence="1">NZFS 3830</strain>
    </source>
</reference>
<dbReference type="PANTHER" id="PTHR46586:SF3">
    <property type="entry name" value="ANKYRIN REPEAT-CONTAINING PROTEIN"/>
    <property type="match status" value="1"/>
</dbReference>
<dbReference type="PANTHER" id="PTHR46586">
    <property type="entry name" value="ANKYRIN REPEAT-CONTAINING PROTEIN"/>
    <property type="match status" value="1"/>
</dbReference>
<evidence type="ECO:0000313" key="2">
    <source>
        <dbReference type="Proteomes" id="UP000688947"/>
    </source>
</evidence>